<keyword evidence="2" id="KW-0812">Transmembrane</keyword>
<accession>A0A5C8NDA0</accession>
<keyword evidence="2" id="KW-1133">Transmembrane helix</keyword>
<protein>
    <recommendedName>
        <fullName evidence="3">Acyltransferase 3 domain-containing protein</fullName>
    </recommendedName>
</protein>
<feature type="transmembrane region" description="Helical" evidence="2">
    <location>
        <begin position="361"/>
        <end position="380"/>
    </location>
</feature>
<dbReference type="OrthoDB" id="6623990at2"/>
<reference evidence="4 5" key="1">
    <citation type="submission" date="2019-06" db="EMBL/GenBank/DDBJ databases">
        <title>Aeromicrobium sp. nov., isolated from a maize field.</title>
        <authorList>
            <person name="Lin S.-Y."/>
            <person name="Tsai C.-F."/>
            <person name="Young C.-C."/>
        </authorList>
    </citation>
    <scope>NUCLEOTIDE SEQUENCE [LARGE SCALE GENOMIC DNA]</scope>
    <source>
        <strain evidence="4 5">CC-CFT486</strain>
    </source>
</reference>
<feature type="transmembrane region" description="Helical" evidence="2">
    <location>
        <begin position="143"/>
        <end position="163"/>
    </location>
</feature>
<comment type="caution">
    <text evidence="4">The sequence shown here is derived from an EMBL/GenBank/DDBJ whole genome shotgun (WGS) entry which is preliminary data.</text>
</comment>
<feature type="transmembrane region" description="Helical" evidence="2">
    <location>
        <begin position="204"/>
        <end position="222"/>
    </location>
</feature>
<feature type="transmembrane region" description="Helical" evidence="2">
    <location>
        <begin position="258"/>
        <end position="280"/>
    </location>
</feature>
<dbReference type="PANTHER" id="PTHR37312">
    <property type="entry name" value="MEMBRANE-BOUND ACYLTRANSFERASE YKRP-RELATED"/>
    <property type="match status" value="1"/>
</dbReference>
<feature type="domain" description="Acyltransferase 3" evidence="3">
    <location>
        <begin position="77"/>
        <end position="377"/>
    </location>
</feature>
<dbReference type="GO" id="GO:0016747">
    <property type="term" value="F:acyltransferase activity, transferring groups other than amino-acyl groups"/>
    <property type="evidence" value="ECO:0007669"/>
    <property type="project" value="InterPro"/>
</dbReference>
<feature type="transmembrane region" description="Helical" evidence="2">
    <location>
        <begin position="228"/>
        <end position="246"/>
    </location>
</feature>
<evidence type="ECO:0000256" key="1">
    <source>
        <dbReference type="SAM" id="MobiDB-lite"/>
    </source>
</evidence>
<sequence length="416" mass="45366">MTLAGCSTRSERADSRRAGVTGEPSGPTTGLDSVSVMPPAYEGVATWARSRCTRSPHAAFSRRWHRGRDMPKTRDRRLDVLKGLLITGVVLGHFLETSGGGPPSGLYPGWDHEPQRTVLTFLYLFHMPLFIFLAGITARERDLVHRVVQMVGLYAVLQVAYLLIRPQYTLTLDTFVHPVYGLWFLLAMGWWLASLPIVRRLGHWALPVALVVSLAAVVAPFSDTDIGAWSRAICYWPFFVAGQLYGTQVLRRTAPTRVLRMLAAAVVGAAVTGGVMLSGLDPNWYRGDSIAATMNENDVTAVLARVVSLVAAVTLSWAVLTLVPKHLSLVEGLGRRSLGVYALHIPVVFFAQAWFEHAGLAMWPASGIAVLMTVATLSVLRLPIFDRAVRTTAGTVADVVVPDALRPHEELSSPKS</sequence>
<dbReference type="Proteomes" id="UP000321571">
    <property type="component" value="Unassembled WGS sequence"/>
</dbReference>
<feature type="transmembrane region" description="Helical" evidence="2">
    <location>
        <begin position="115"/>
        <end position="136"/>
    </location>
</feature>
<keyword evidence="2" id="KW-0472">Membrane</keyword>
<evidence type="ECO:0000259" key="3">
    <source>
        <dbReference type="Pfam" id="PF01757"/>
    </source>
</evidence>
<dbReference type="InterPro" id="IPR052734">
    <property type="entry name" value="Nod_factor_acetyltransferase"/>
</dbReference>
<name>A0A5C8NDA0_9ACTN</name>
<feature type="transmembrane region" description="Helical" evidence="2">
    <location>
        <begin position="78"/>
        <end position="95"/>
    </location>
</feature>
<evidence type="ECO:0000313" key="5">
    <source>
        <dbReference type="Proteomes" id="UP000321571"/>
    </source>
</evidence>
<dbReference type="AlphaFoldDB" id="A0A5C8NDA0"/>
<evidence type="ECO:0000313" key="4">
    <source>
        <dbReference type="EMBL" id="TXL57482.1"/>
    </source>
</evidence>
<evidence type="ECO:0000256" key="2">
    <source>
        <dbReference type="SAM" id="Phobius"/>
    </source>
</evidence>
<dbReference type="InterPro" id="IPR002656">
    <property type="entry name" value="Acyl_transf_3_dom"/>
</dbReference>
<organism evidence="4 5">
    <name type="scientific">Aeromicrobium terrae</name>
    <dbReference type="NCBI Taxonomy" id="2498846"/>
    <lineage>
        <taxon>Bacteria</taxon>
        <taxon>Bacillati</taxon>
        <taxon>Actinomycetota</taxon>
        <taxon>Actinomycetes</taxon>
        <taxon>Propionibacteriales</taxon>
        <taxon>Nocardioidaceae</taxon>
        <taxon>Aeromicrobium</taxon>
    </lineage>
</organism>
<proteinExistence type="predicted"/>
<feature type="transmembrane region" description="Helical" evidence="2">
    <location>
        <begin position="338"/>
        <end position="355"/>
    </location>
</feature>
<dbReference type="EMBL" id="VDUX01000007">
    <property type="protein sequence ID" value="TXL57482.1"/>
    <property type="molecule type" value="Genomic_DNA"/>
</dbReference>
<keyword evidence="5" id="KW-1185">Reference proteome</keyword>
<dbReference type="Pfam" id="PF01757">
    <property type="entry name" value="Acyl_transf_3"/>
    <property type="match status" value="1"/>
</dbReference>
<feature type="transmembrane region" description="Helical" evidence="2">
    <location>
        <begin position="300"/>
        <end position="323"/>
    </location>
</feature>
<feature type="transmembrane region" description="Helical" evidence="2">
    <location>
        <begin position="175"/>
        <end position="192"/>
    </location>
</feature>
<dbReference type="PANTHER" id="PTHR37312:SF1">
    <property type="entry name" value="MEMBRANE-BOUND ACYLTRANSFERASE YKRP-RELATED"/>
    <property type="match status" value="1"/>
</dbReference>
<gene>
    <name evidence="4" type="ORF">FHP06_13990</name>
</gene>
<feature type="region of interest" description="Disordered" evidence="1">
    <location>
        <begin position="1"/>
        <end position="35"/>
    </location>
</feature>